<comment type="subcellular location">
    <subcellularLocation>
        <location evidence="1">Cytoplasm</location>
    </subcellularLocation>
</comment>
<comment type="caution">
    <text evidence="5">The sequence shown here is derived from an EMBL/GenBank/DDBJ whole genome shotgun (WGS) entry which is preliminary data.</text>
</comment>
<gene>
    <name evidence="5" type="primary">spoIVA</name>
    <name evidence="5" type="ORF">LKD45_13940</name>
</gene>
<dbReference type="GO" id="GO:0030435">
    <property type="term" value="P:sporulation resulting in formation of a cellular spore"/>
    <property type="evidence" value="ECO:0007669"/>
    <property type="project" value="UniProtKB-KW"/>
</dbReference>
<dbReference type="EMBL" id="JAJEQF010000046">
    <property type="protein sequence ID" value="MCC2168772.1"/>
    <property type="molecule type" value="Genomic_DNA"/>
</dbReference>
<dbReference type="NCBIfam" id="TIGR02836">
    <property type="entry name" value="spore_IV_A"/>
    <property type="match status" value="1"/>
</dbReference>
<dbReference type="GO" id="GO:0005737">
    <property type="term" value="C:cytoplasm"/>
    <property type="evidence" value="ECO:0007669"/>
    <property type="project" value="UniProtKB-SubCell"/>
</dbReference>
<dbReference type="PIRSF" id="PIRSF007466">
    <property type="entry name" value="SpoIVA"/>
    <property type="match status" value="1"/>
</dbReference>
<feature type="domain" description="Stage IV sporulation protein A ATPase" evidence="2">
    <location>
        <begin position="10"/>
        <end position="245"/>
    </location>
</feature>
<keyword evidence="1" id="KW-0963">Cytoplasm</keyword>
<protein>
    <recommendedName>
        <fullName evidence="1">Stage IV sporulation protein A</fullName>
        <ecNumber evidence="1">3.6.1.-</ecNumber>
    </recommendedName>
    <alternativeName>
        <fullName evidence="1">Coat morphogenetic protein SpoIVA</fullName>
    </alternativeName>
</protein>
<keyword evidence="1" id="KW-0067">ATP-binding</keyword>
<dbReference type="Pfam" id="PF20438">
    <property type="entry name" value="SpoIVA_middle"/>
    <property type="match status" value="1"/>
</dbReference>
<dbReference type="SUPFAM" id="SSF52540">
    <property type="entry name" value="P-loop containing nucleoside triphosphate hydrolases"/>
    <property type="match status" value="1"/>
</dbReference>
<dbReference type="Pfam" id="PF09547">
    <property type="entry name" value="SpoIVA_ATPase"/>
    <property type="match status" value="1"/>
</dbReference>
<comment type="function">
    <text evidence="1">ATPase. Has a role at an early stage in the morphogenesis of the spore coat.</text>
</comment>
<evidence type="ECO:0000259" key="4">
    <source>
        <dbReference type="Pfam" id="PF20439"/>
    </source>
</evidence>
<dbReference type="CDD" id="cd00882">
    <property type="entry name" value="Ras_like_GTPase"/>
    <property type="match status" value="1"/>
</dbReference>
<dbReference type="GO" id="GO:0016887">
    <property type="term" value="F:ATP hydrolysis activity"/>
    <property type="evidence" value="ECO:0007669"/>
    <property type="project" value="InterPro"/>
</dbReference>
<dbReference type="Pfam" id="PF20439">
    <property type="entry name" value="SpoIVA_C"/>
    <property type="match status" value="1"/>
</dbReference>
<dbReference type="Proteomes" id="UP001199355">
    <property type="component" value="Unassembled WGS sequence"/>
</dbReference>
<evidence type="ECO:0000256" key="1">
    <source>
        <dbReference type="PIRNR" id="PIRNR007466"/>
    </source>
</evidence>
<dbReference type="InterPro" id="IPR046840">
    <property type="entry name" value="SpoIVA_C"/>
</dbReference>
<dbReference type="Gene3D" id="3.40.50.300">
    <property type="entry name" value="P-loop containing nucleotide triphosphate hydrolases"/>
    <property type="match status" value="1"/>
</dbReference>
<feature type="domain" description="Stage IV sporulation protein A middle" evidence="3">
    <location>
        <begin position="246"/>
        <end position="423"/>
    </location>
</feature>
<dbReference type="GO" id="GO:0005524">
    <property type="term" value="F:ATP binding"/>
    <property type="evidence" value="ECO:0007669"/>
    <property type="project" value="UniProtKB-KW"/>
</dbReference>
<dbReference type="EC" id="3.6.1.-" evidence="1"/>
<dbReference type="InterPro" id="IPR046841">
    <property type="entry name" value="SpoIVA_middle"/>
</dbReference>
<reference evidence="5 6" key="1">
    <citation type="submission" date="2021-10" db="EMBL/GenBank/DDBJ databases">
        <title>Anaerobic single-cell dispensing facilitates the cultivation of human gut bacteria.</title>
        <authorList>
            <person name="Afrizal A."/>
        </authorList>
    </citation>
    <scope>NUCLEOTIDE SEQUENCE [LARGE SCALE GENOMIC DNA]</scope>
    <source>
        <strain evidence="5 6">CLA-AA-H244</strain>
    </source>
</reference>
<keyword evidence="1" id="KW-0378">Hydrolase</keyword>
<keyword evidence="1" id="KW-0749">Sporulation</keyword>
<name>A0AAE3AZ74_9FIRM</name>
<dbReference type="InterPro" id="IPR027417">
    <property type="entry name" value="P-loop_NTPase"/>
</dbReference>
<proteinExistence type="predicted"/>
<organism evidence="5 6">
    <name type="scientific">Gallintestinimicrobium propionicum</name>
    <dbReference type="NCBI Taxonomy" id="2981770"/>
    <lineage>
        <taxon>Bacteria</taxon>
        <taxon>Bacillati</taxon>
        <taxon>Bacillota</taxon>
        <taxon>Clostridia</taxon>
        <taxon>Lachnospirales</taxon>
        <taxon>Lachnospiraceae</taxon>
        <taxon>Gallintestinimicrobium</taxon>
    </lineage>
</organism>
<evidence type="ECO:0000259" key="3">
    <source>
        <dbReference type="Pfam" id="PF20438"/>
    </source>
</evidence>
<dbReference type="AlphaFoldDB" id="A0AAE3AZ74"/>
<dbReference type="InterPro" id="IPR046842">
    <property type="entry name" value="SpoIVA_ATPase"/>
</dbReference>
<sequence length="497" mass="56045">MENLQSDHLDTQNLYRDMQKRTGGEIYIGVVGPVRTGKSTFIKRFMDVAVLPYMEDAAQKTRAQDELPQSAGGRTITTTEPKFIPQEAVELKLAGEVTIRVRLVDCVGFMVEGAAGHLEDGAERLVKTPWYDHEIPFTQAAELGTRKVITDHSTIGVVVTTDGSFSDLPQETYLDAENQAISELKKLHKPFLVLVNSSHPSSRTAREAAERIEKQHSVAAMPVNCAQLSEEDIRQIMEQILYEFPVSRVEFYMPKWVEMLPLSHPLKTGLIEKIRELTGKIRTIRDVAEHPIVLSSEYVRRCMTERIDLADGCVRVLLDVEERYYYEMLSEYAGEKIENAQELLHTLRVLSGRKQEYDRVASAMEAVRTKGYGVVLPCREEIHLEQPEVIRHGNKFGVKIRAESPSLHFIRATVVTEIAPIVGTEQQAKDLIGYIDETGKQDGIWETNIFGKTVEQLVNDGIRTKISMIGEESQEKLQDTMQKIVNDSTGGMVCIII</sequence>
<keyword evidence="6" id="KW-1185">Reference proteome</keyword>
<evidence type="ECO:0000259" key="2">
    <source>
        <dbReference type="Pfam" id="PF09547"/>
    </source>
</evidence>
<dbReference type="InterPro" id="IPR014201">
    <property type="entry name" value="Spore_IV_A"/>
</dbReference>
<feature type="domain" description="Sporulation stage IV protein A C-terminal" evidence="4">
    <location>
        <begin position="424"/>
        <end position="497"/>
    </location>
</feature>
<accession>A0AAE3AZ74</accession>
<keyword evidence="1" id="KW-0547">Nucleotide-binding</keyword>
<evidence type="ECO:0000313" key="6">
    <source>
        <dbReference type="Proteomes" id="UP001199355"/>
    </source>
</evidence>
<evidence type="ECO:0000313" key="5">
    <source>
        <dbReference type="EMBL" id="MCC2168772.1"/>
    </source>
</evidence>
<comment type="catalytic activity">
    <reaction evidence="1">
        <text>ATP + H2O = ADP + phosphate + H(+)</text>
        <dbReference type="Rhea" id="RHEA:13065"/>
        <dbReference type="ChEBI" id="CHEBI:15377"/>
        <dbReference type="ChEBI" id="CHEBI:15378"/>
        <dbReference type="ChEBI" id="CHEBI:30616"/>
        <dbReference type="ChEBI" id="CHEBI:43474"/>
        <dbReference type="ChEBI" id="CHEBI:456216"/>
    </reaction>
</comment>